<dbReference type="PANTHER" id="PTHR37017">
    <property type="entry name" value="AB HYDROLASE-1 DOMAIN-CONTAINING PROTEIN-RELATED"/>
    <property type="match status" value="1"/>
</dbReference>
<dbReference type="Proteomes" id="UP000655523">
    <property type="component" value="Unassembled WGS sequence"/>
</dbReference>
<proteinExistence type="predicted"/>
<keyword evidence="3" id="KW-0378">Hydrolase</keyword>
<protein>
    <submittedName>
        <fullName evidence="3">Alpha/beta fold hydrolase</fullName>
    </submittedName>
</protein>
<evidence type="ECO:0000313" key="4">
    <source>
        <dbReference type="Proteomes" id="UP000655523"/>
    </source>
</evidence>
<dbReference type="Gene3D" id="3.40.50.1820">
    <property type="entry name" value="alpha/beta hydrolase"/>
    <property type="match status" value="1"/>
</dbReference>
<organism evidence="3 4">
    <name type="scientific">Paraburkholderia elongata</name>
    <dbReference type="NCBI Taxonomy" id="2675747"/>
    <lineage>
        <taxon>Bacteria</taxon>
        <taxon>Pseudomonadati</taxon>
        <taxon>Pseudomonadota</taxon>
        <taxon>Betaproteobacteria</taxon>
        <taxon>Burkholderiales</taxon>
        <taxon>Burkholderiaceae</taxon>
        <taxon>Paraburkholderia</taxon>
    </lineage>
</organism>
<feature type="chain" id="PRO_5037491064" evidence="1">
    <location>
        <begin position="27"/>
        <end position="259"/>
    </location>
</feature>
<evidence type="ECO:0000313" key="3">
    <source>
        <dbReference type="EMBL" id="NPT54677.1"/>
    </source>
</evidence>
<reference evidence="3 4" key="1">
    <citation type="submission" date="2019-11" db="EMBL/GenBank/DDBJ databases">
        <title>Metabolism of dissolved organic matter in forest soils.</title>
        <authorList>
            <person name="Cyle K.T."/>
            <person name="Wilhelm R.C."/>
            <person name="Martinez C.E."/>
        </authorList>
    </citation>
    <scope>NUCLEOTIDE SEQUENCE [LARGE SCALE GENOMIC DNA]</scope>
    <source>
        <strain evidence="3 4">5N</strain>
    </source>
</reference>
<sequence length="259" mass="27001">MNTLLKKGLLSLAIAGGLLSVATAQAASDPDLAGKNVVLVHGAFADGSSWNKVIPLLEAKGLHVTSVQNPLTSLGDDVSATTRAIDRQNGPVVLVGHSWAGSVITEAGNNDKVKALVYVAAFAPDSGQSANDIQKGLPAPSWVAELHKDAAGFLTLSDKAMVENFAPDVSHAQALVLAATQGPWYSGCLDEKIGHAAWHDKPSWYVVSTKDQIVPTSFQMKLAKQIGATTLDVDASHVPMLSKPQEVAAAIISAARQAK</sequence>
<keyword evidence="1" id="KW-0732">Signal</keyword>
<dbReference type="RefSeq" id="WP_172162326.1">
    <property type="nucleotide sequence ID" value="NZ_WOEZ01000043.1"/>
</dbReference>
<dbReference type="PANTHER" id="PTHR37017:SF11">
    <property type="entry name" value="ESTERASE_LIPASE_THIOESTERASE DOMAIN-CONTAINING PROTEIN"/>
    <property type="match status" value="1"/>
</dbReference>
<comment type="caution">
    <text evidence="3">The sequence shown here is derived from an EMBL/GenBank/DDBJ whole genome shotgun (WGS) entry which is preliminary data.</text>
</comment>
<dbReference type="Pfam" id="PF12697">
    <property type="entry name" value="Abhydrolase_6"/>
    <property type="match status" value="1"/>
</dbReference>
<feature type="signal peptide" evidence="1">
    <location>
        <begin position="1"/>
        <end position="26"/>
    </location>
</feature>
<dbReference type="InterPro" id="IPR000073">
    <property type="entry name" value="AB_hydrolase_1"/>
</dbReference>
<accession>A0A972NMT5</accession>
<name>A0A972NMT5_9BURK</name>
<dbReference type="SUPFAM" id="SSF53474">
    <property type="entry name" value="alpha/beta-Hydrolases"/>
    <property type="match status" value="1"/>
</dbReference>
<evidence type="ECO:0000256" key="1">
    <source>
        <dbReference type="SAM" id="SignalP"/>
    </source>
</evidence>
<dbReference type="InterPro" id="IPR052897">
    <property type="entry name" value="Sec-Metab_Biosynth_Hydrolase"/>
</dbReference>
<dbReference type="GO" id="GO:0016787">
    <property type="term" value="F:hydrolase activity"/>
    <property type="evidence" value="ECO:0007669"/>
    <property type="project" value="UniProtKB-KW"/>
</dbReference>
<evidence type="ECO:0000259" key="2">
    <source>
        <dbReference type="Pfam" id="PF12697"/>
    </source>
</evidence>
<keyword evidence="4" id="KW-1185">Reference proteome</keyword>
<feature type="domain" description="AB hydrolase-1" evidence="2">
    <location>
        <begin position="37"/>
        <end position="250"/>
    </location>
</feature>
<dbReference type="InterPro" id="IPR029058">
    <property type="entry name" value="AB_hydrolase_fold"/>
</dbReference>
<dbReference type="EMBL" id="WOEZ01000043">
    <property type="protein sequence ID" value="NPT54677.1"/>
    <property type="molecule type" value="Genomic_DNA"/>
</dbReference>
<gene>
    <name evidence="3" type="ORF">GNZ13_08660</name>
</gene>
<dbReference type="AlphaFoldDB" id="A0A972NMT5"/>